<sequence length="93" mass="9994">MMAGFSSDLAGAFDFGRCGACLHGVMRGLDPRIHPASTRRPLLLMDCRVKPGNDDGVADMCRTTTTASRRGRMLRGSPTRASTPDQVRGRLSA</sequence>
<protein>
    <submittedName>
        <fullName evidence="2">Uncharacterized protein</fullName>
    </submittedName>
</protein>
<name>Q07RK5_RHOP5</name>
<proteinExistence type="predicted"/>
<reference evidence="2" key="1">
    <citation type="submission" date="2006-09" db="EMBL/GenBank/DDBJ databases">
        <title>Complete sequence of Rhodopseudomonas palustris BisA53.</title>
        <authorList>
            <consortium name="US DOE Joint Genome Institute"/>
            <person name="Copeland A."/>
            <person name="Lucas S."/>
            <person name="Lapidus A."/>
            <person name="Barry K."/>
            <person name="Detter J.C."/>
            <person name="Glavina del Rio T."/>
            <person name="Hammon N."/>
            <person name="Israni S."/>
            <person name="Dalin E."/>
            <person name="Tice H."/>
            <person name="Pitluck S."/>
            <person name="Chain P."/>
            <person name="Malfatti S."/>
            <person name="Shin M."/>
            <person name="Vergez L."/>
            <person name="Schmutz J."/>
            <person name="Larimer F."/>
            <person name="Land M."/>
            <person name="Hauser L."/>
            <person name="Pelletier D.A."/>
            <person name="Kyrpides N."/>
            <person name="Kim E."/>
            <person name="Harwood C.S."/>
            <person name="Oda Y."/>
            <person name="Richardson P."/>
        </authorList>
    </citation>
    <scope>NUCLEOTIDE SEQUENCE [LARGE SCALE GENOMIC DNA]</scope>
    <source>
        <strain evidence="2">BisA53</strain>
    </source>
</reference>
<organism evidence="2">
    <name type="scientific">Rhodopseudomonas palustris (strain BisA53)</name>
    <dbReference type="NCBI Taxonomy" id="316055"/>
    <lineage>
        <taxon>Bacteria</taxon>
        <taxon>Pseudomonadati</taxon>
        <taxon>Pseudomonadota</taxon>
        <taxon>Alphaproteobacteria</taxon>
        <taxon>Hyphomicrobiales</taxon>
        <taxon>Nitrobacteraceae</taxon>
        <taxon>Rhodopseudomonas</taxon>
    </lineage>
</organism>
<evidence type="ECO:0000313" key="2">
    <source>
        <dbReference type="EMBL" id="ABJ05429.1"/>
    </source>
</evidence>
<evidence type="ECO:0000256" key="1">
    <source>
        <dbReference type="SAM" id="MobiDB-lite"/>
    </source>
</evidence>
<dbReference type="EMBL" id="CP000463">
    <property type="protein sequence ID" value="ABJ05429.1"/>
    <property type="molecule type" value="Genomic_DNA"/>
</dbReference>
<gene>
    <name evidence="2" type="ordered locus">RPE_1479</name>
</gene>
<dbReference type="AlphaFoldDB" id="Q07RK5"/>
<accession>Q07RK5</accession>
<dbReference type="HOGENOM" id="CLU_2397658_0_0_5"/>
<feature type="region of interest" description="Disordered" evidence="1">
    <location>
        <begin position="68"/>
        <end position="93"/>
    </location>
</feature>
<dbReference type="KEGG" id="rpe:RPE_1479"/>